<feature type="compositionally biased region" description="Polar residues" evidence="1">
    <location>
        <begin position="469"/>
        <end position="478"/>
    </location>
</feature>
<accession>A0AAX4K0J5</accession>
<proteinExistence type="predicted"/>
<evidence type="ECO:0000256" key="1">
    <source>
        <dbReference type="SAM" id="MobiDB-lite"/>
    </source>
</evidence>
<dbReference type="EMBL" id="CP144105">
    <property type="protein sequence ID" value="WWC91072.1"/>
    <property type="molecule type" value="Genomic_DNA"/>
</dbReference>
<dbReference type="GeneID" id="91096683"/>
<gene>
    <name evidence="2" type="ORF">L201_006013</name>
</gene>
<feature type="compositionally biased region" description="Low complexity" evidence="1">
    <location>
        <begin position="399"/>
        <end position="445"/>
    </location>
</feature>
<feature type="compositionally biased region" description="Basic and acidic residues" evidence="1">
    <location>
        <begin position="12"/>
        <end position="24"/>
    </location>
</feature>
<evidence type="ECO:0008006" key="4">
    <source>
        <dbReference type="Google" id="ProtNLM"/>
    </source>
</evidence>
<feature type="compositionally biased region" description="Polar residues" evidence="1">
    <location>
        <begin position="505"/>
        <end position="514"/>
    </location>
</feature>
<protein>
    <recommendedName>
        <fullName evidence="4">Chromo domain-containing protein</fullName>
    </recommendedName>
</protein>
<dbReference type="RefSeq" id="XP_066077835.1">
    <property type="nucleotide sequence ID" value="XM_066221738.1"/>
</dbReference>
<dbReference type="AlphaFoldDB" id="A0AAX4K0J5"/>
<feature type="compositionally biased region" description="Polar residues" evidence="1">
    <location>
        <begin position="327"/>
        <end position="336"/>
    </location>
</feature>
<dbReference type="Proteomes" id="UP001355207">
    <property type="component" value="Chromosome 8"/>
</dbReference>
<name>A0AAX4K0J5_9TREE</name>
<reference evidence="2 3" key="1">
    <citation type="submission" date="2024-01" db="EMBL/GenBank/DDBJ databases">
        <title>Comparative genomics of Cryptococcus and Kwoniella reveals pathogenesis evolution and contrasting modes of karyotype evolution via chromosome fusion or intercentromeric recombination.</title>
        <authorList>
            <person name="Coelho M.A."/>
            <person name="David-Palma M."/>
            <person name="Shea T."/>
            <person name="Bowers K."/>
            <person name="McGinley-Smith S."/>
            <person name="Mohammad A.W."/>
            <person name="Gnirke A."/>
            <person name="Yurkov A.M."/>
            <person name="Nowrousian M."/>
            <person name="Sun S."/>
            <person name="Cuomo C.A."/>
            <person name="Heitman J."/>
        </authorList>
    </citation>
    <scope>NUCLEOTIDE SEQUENCE [LARGE SCALE GENOMIC DNA]</scope>
    <source>
        <strain evidence="2 3">CBS 6074</strain>
    </source>
</reference>
<feature type="compositionally biased region" description="Low complexity" evidence="1">
    <location>
        <begin position="522"/>
        <end position="536"/>
    </location>
</feature>
<feature type="compositionally biased region" description="Polar residues" evidence="1">
    <location>
        <begin position="227"/>
        <end position="238"/>
    </location>
</feature>
<feature type="compositionally biased region" description="Polar residues" evidence="1">
    <location>
        <begin position="538"/>
        <end position="554"/>
    </location>
</feature>
<feature type="region of interest" description="Disordered" evidence="1">
    <location>
        <begin position="1"/>
        <end position="48"/>
    </location>
</feature>
<feature type="compositionally biased region" description="Polar residues" evidence="1">
    <location>
        <begin position="1"/>
        <end position="11"/>
    </location>
</feature>
<feature type="compositionally biased region" description="Low complexity" evidence="1">
    <location>
        <begin position="265"/>
        <end position="276"/>
    </location>
</feature>
<feature type="compositionally biased region" description="Pro residues" evidence="1">
    <location>
        <begin position="385"/>
        <end position="398"/>
    </location>
</feature>
<feature type="compositionally biased region" description="Acidic residues" evidence="1">
    <location>
        <begin position="35"/>
        <end position="48"/>
    </location>
</feature>
<feature type="region of interest" description="Disordered" evidence="1">
    <location>
        <begin position="596"/>
        <end position="628"/>
    </location>
</feature>
<sequence>MSTAQELNKIQLESKSKGKGKASDDVSDTSSIAESEVESDLTEDESGDGEWVVDAIKWAKFKDSRPYRLDDGWIGWHYGVMWNGYLKTGWETEEPVKNFNIEKGKKSIVAEFWEEIGETIPPRKKEPKGRMNTVYETPSALLRRWFSKNPTKKHGIKYRRSYETYKRRRAKELKREKLEDQDLEVPDDLQTKKADSDHYLFKKQLKEHRQRQRALEANPSLKVIASAKNSKSPTPGSSKNDKPKVKTTITAARPPPPNILHNATALGSPASSLGSLFDSDKEGVEQELQAASSEEEQEQIEAPPSPSDNKPKSTKRKAPSASPVDETLSSTDINQNKRAKKEERAARLVNAGKLAKRVTSPPPSASNVTFGELQDGIFDLAPTSAPSPPAQAPIPVPAPASASTSVPTSVKAASSTAALAKLSTSAAPAGPSMSTSAASNGSSISKTISAPKPVMNAVQATLAALKSKQAASTTSPSVRQPPGGGKASSSPSIGSEAQLPVPEQPNDNDSTTVMPTAVVSKTASANNVTVNANPTALPVSNQVSSPVEQSSTLSGPVPGFNPAPVAASSKTRAAPSMINRPKYQQPSRIAILEEPTKPRGMRKPVPTGPNENRTRPPQPASIPARPANSFVPRQVYPLDPYGAGQFNESQPNGMGNSSPNLDLKSPTIPSAPMPTVNLPADPRRKAIQTTQITAESSLPTPVATPTQPQIPVEFSLKPVDVTGSLVTFSPSLILKSPGKFVNAMKWCITNPDCAVYLTPPAMEFINRAWPIRQLCPDPTTAFSVLVQFLPLDDGLREIAGAGITSGGGISISCCPPSPYQADACKEWKTWLYDVLQSTEYEELISLCETRNKGLGPAFNIALRDHDEGKIEQMQIDDLKKMKIRKDIVDYSRFIYVSEEKRINTTEGVDFLSVDEFIDGLSRGSVN</sequence>
<feature type="region of interest" description="Disordered" evidence="1">
    <location>
        <begin position="464"/>
        <end position="579"/>
    </location>
</feature>
<evidence type="ECO:0000313" key="2">
    <source>
        <dbReference type="EMBL" id="WWC91072.1"/>
    </source>
</evidence>
<organism evidence="2 3">
    <name type="scientific">Kwoniella dendrophila CBS 6074</name>
    <dbReference type="NCBI Taxonomy" id="1295534"/>
    <lineage>
        <taxon>Eukaryota</taxon>
        <taxon>Fungi</taxon>
        <taxon>Dikarya</taxon>
        <taxon>Basidiomycota</taxon>
        <taxon>Agaricomycotina</taxon>
        <taxon>Tremellomycetes</taxon>
        <taxon>Tremellales</taxon>
        <taxon>Cryptococcaceae</taxon>
        <taxon>Kwoniella</taxon>
    </lineage>
</organism>
<feature type="region of interest" description="Disordered" evidence="1">
    <location>
        <begin position="209"/>
        <end position="451"/>
    </location>
</feature>
<evidence type="ECO:0000313" key="3">
    <source>
        <dbReference type="Proteomes" id="UP001355207"/>
    </source>
</evidence>
<keyword evidence="3" id="KW-1185">Reference proteome</keyword>